<dbReference type="Pfam" id="PF04343">
    <property type="entry name" value="DUF488"/>
    <property type="match status" value="1"/>
</dbReference>
<keyword evidence="2" id="KW-1185">Reference proteome</keyword>
<evidence type="ECO:0000313" key="1">
    <source>
        <dbReference type="EMBL" id="GHO88043.1"/>
    </source>
</evidence>
<name>A0ABQ3VR28_9CHLR</name>
<sequence length="131" mass="15179">MPPGTIYPLGYADSNTEPTLEAIMQRPDVLLVDIRLVPQSRWRPQWNKSTLQGRWGERYLHKKQLGNIHFRDSNKPIRLLDPDQAIQDLAQLLQSGTDIVLLCACKNYDMCHRRVIVERLKALLPEVEVHL</sequence>
<reference evidence="1 2" key="1">
    <citation type="journal article" date="2021" name="Int. J. Syst. Evol. Microbiol.">
        <title>Reticulibacter mediterranei gen. nov., sp. nov., within the new family Reticulibacteraceae fam. nov., and Ktedonospora formicarum gen. nov., sp. nov., Ktedonobacter robiniae sp. nov., Dictyobacter formicarum sp. nov. and Dictyobacter arantiisoli sp. nov., belonging to the class Ktedonobacteria.</title>
        <authorList>
            <person name="Yabe S."/>
            <person name="Zheng Y."/>
            <person name="Wang C.M."/>
            <person name="Sakai Y."/>
            <person name="Abe K."/>
            <person name="Yokota A."/>
            <person name="Donadio S."/>
            <person name="Cavaletti L."/>
            <person name="Monciardini P."/>
        </authorList>
    </citation>
    <scope>NUCLEOTIDE SEQUENCE [LARGE SCALE GENOMIC DNA]</scope>
    <source>
        <strain evidence="1 2">SOSP1-9</strain>
    </source>
</reference>
<organism evidence="1 2">
    <name type="scientific">Dictyobacter formicarum</name>
    <dbReference type="NCBI Taxonomy" id="2778368"/>
    <lineage>
        <taxon>Bacteria</taxon>
        <taxon>Bacillati</taxon>
        <taxon>Chloroflexota</taxon>
        <taxon>Ktedonobacteria</taxon>
        <taxon>Ktedonobacterales</taxon>
        <taxon>Dictyobacteraceae</taxon>
        <taxon>Dictyobacter</taxon>
    </lineage>
</organism>
<dbReference type="InterPro" id="IPR007438">
    <property type="entry name" value="DUF488"/>
</dbReference>
<gene>
    <name evidence="1" type="ORF">KSZ_60490</name>
</gene>
<evidence type="ECO:0000313" key="2">
    <source>
        <dbReference type="Proteomes" id="UP000635565"/>
    </source>
</evidence>
<dbReference type="Proteomes" id="UP000635565">
    <property type="component" value="Unassembled WGS sequence"/>
</dbReference>
<protein>
    <recommendedName>
        <fullName evidence="3">DUF488 domain-containing protein</fullName>
    </recommendedName>
</protein>
<proteinExistence type="predicted"/>
<evidence type="ECO:0008006" key="3">
    <source>
        <dbReference type="Google" id="ProtNLM"/>
    </source>
</evidence>
<comment type="caution">
    <text evidence="1">The sequence shown here is derived from an EMBL/GenBank/DDBJ whole genome shotgun (WGS) entry which is preliminary data.</text>
</comment>
<accession>A0ABQ3VR28</accession>
<dbReference type="RefSeq" id="WP_201365579.1">
    <property type="nucleotide sequence ID" value="NZ_BNJJ01000021.1"/>
</dbReference>
<dbReference type="EMBL" id="BNJJ01000021">
    <property type="protein sequence ID" value="GHO88043.1"/>
    <property type="molecule type" value="Genomic_DNA"/>
</dbReference>